<protein>
    <recommendedName>
        <fullName evidence="3">Peptidase M13 C-terminal domain-containing protein</fullName>
    </recommendedName>
</protein>
<dbReference type="GO" id="GO:0004222">
    <property type="term" value="F:metalloendopeptidase activity"/>
    <property type="evidence" value="ECO:0007669"/>
    <property type="project" value="InterPro"/>
</dbReference>
<proteinExistence type="predicted"/>
<feature type="transmembrane region" description="Helical" evidence="2">
    <location>
        <begin position="54"/>
        <end position="76"/>
    </location>
</feature>
<dbReference type="Gene3D" id="3.40.390.10">
    <property type="entry name" value="Collagenase (Catalytic Domain)"/>
    <property type="match status" value="1"/>
</dbReference>
<keyword evidence="5" id="KW-1185">Reference proteome</keyword>
<dbReference type="PANTHER" id="PTHR11733">
    <property type="entry name" value="ZINC METALLOPROTEASE FAMILY M13 NEPRILYSIN-RELATED"/>
    <property type="match status" value="1"/>
</dbReference>
<dbReference type="Pfam" id="PF01431">
    <property type="entry name" value="Peptidase_M13"/>
    <property type="match status" value="1"/>
</dbReference>
<organism evidence="4 5">
    <name type="scientific">Rhipicephalus sanguineus</name>
    <name type="common">Brown dog tick</name>
    <name type="synonym">Ixodes sanguineus</name>
    <dbReference type="NCBI Taxonomy" id="34632"/>
    <lineage>
        <taxon>Eukaryota</taxon>
        <taxon>Metazoa</taxon>
        <taxon>Ecdysozoa</taxon>
        <taxon>Arthropoda</taxon>
        <taxon>Chelicerata</taxon>
        <taxon>Arachnida</taxon>
        <taxon>Acari</taxon>
        <taxon>Parasitiformes</taxon>
        <taxon>Ixodida</taxon>
        <taxon>Ixodoidea</taxon>
        <taxon>Ixodidae</taxon>
        <taxon>Rhipicephalinae</taxon>
        <taxon>Rhipicephalus</taxon>
        <taxon>Rhipicephalus</taxon>
    </lineage>
</organism>
<sequence length="720" mass="80824">MSTEGKSSSKKGHDSQMEPQKKTVEKEEDSRLGTTRTHVQEEKSPLDDIFSPNMIVLVTLATLASTVVVVYAPMYIDQHIVACHSPKCMNLRTDLRLMMDSGAHPCQDFYRFVCANFESTYPSSPSYMEAFTKRVKRSFRQMLNEFVIGSPVAIEHYPLQAYRRCIDDYNAMYHSPGAIMNNDDDLAEIWDSIRDRNTMDWKFDYLMKLALDRGTPVFIGADVVRNVFTRHRYMLRIKAEKVKQPPDRRTVMNIIELFKRESSWVSSLKVSKAIVATMRGVTDALWDASAHAKVPEVRSTSRGLKILHDVSYNRLHQTLARFPPEPGEWRRYFFTTDAAALLPLTKYLSTVTPTAFAYTVRFIIAESLLTTATYQFVQVYDMSATAASRLRTVRCADLSLMLLPTFTEYHFFREWLGREKTGAASSLFASLPEKFGLVEPFTGMRQDTKENLESVLRNITVVPGHDPGYDTLDDIRRITGFEAVSSDFTAWVFHTLRTKAQLRGQLMLGTSELPPANERALDLNPGAVYGASDDSLRVLPSLLLEPFGVANKPSAFTFGHLGTYAAEAFARATLPESLSGIPARMNYTSQADHDRLLKALDCVLGEQARSNTGRPALKTALNLLTSVIGIKVAYRAMQDWADRSSSQFVPYVKTDRQAFFVGHCLRYCGAAEVIHETDAAKGHGLARRDLCNLPLRHIPEFAGAFSCSANSTMVAASNCR</sequence>
<dbReference type="PROSITE" id="PS51885">
    <property type="entry name" value="NEPRILYSIN"/>
    <property type="match status" value="1"/>
</dbReference>
<feature type="domain" description="Peptidase M13 C-terminal" evidence="3">
    <location>
        <begin position="624"/>
        <end position="720"/>
    </location>
</feature>
<evidence type="ECO:0000313" key="5">
    <source>
        <dbReference type="Proteomes" id="UP000821837"/>
    </source>
</evidence>
<accession>A0A9D4PG46</accession>
<dbReference type="VEuPathDB" id="VectorBase:RSAN_052977"/>
<dbReference type="InterPro" id="IPR024079">
    <property type="entry name" value="MetalloPept_cat_dom_sf"/>
</dbReference>
<feature type="region of interest" description="Disordered" evidence="1">
    <location>
        <begin position="1"/>
        <end position="44"/>
    </location>
</feature>
<dbReference type="PANTHER" id="PTHR11733:SF241">
    <property type="entry name" value="GH26575P-RELATED"/>
    <property type="match status" value="1"/>
</dbReference>
<dbReference type="Proteomes" id="UP000821837">
    <property type="component" value="Chromosome 8"/>
</dbReference>
<reference evidence="4" key="1">
    <citation type="journal article" date="2020" name="Cell">
        <title>Large-Scale Comparative Analyses of Tick Genomes Elucidate Their Genetic Diversity and Vector Capacities.</title>
        <authorList>
            <consortium name="Tick Genome and Microbiome Consortium (TIGMIC)"/>
            <person name="Jia N."/>
            <person name="Wang J."/>
            <person name="Shi W."/>
            <person name="Du L."/>
            <person name="Sun Y."/>
            <person name="Zhan W."/>
            <person name="Jiang J.F."/>
            <person name="Wang Q."/>
            <person name="Zhang B."/>
            <person name="Ji P."/>
            <person name="Bell-Sakyi L."/>
            <person name="Cui X.M."/>
            <person name="Yuan T.T."/>
            <person name="Jiang B.G."/>
            <person name="Yang W.F."/>
            <person name="Lam T.T."/>
            <person name="Chang Q.C."/>
            <person name="Ding S.J."/>
            <person name="Wang X.J."/>
            <person name="Zhu J.G."/>
            <person name="Ruan X.D."/>
            <person name="Zhao L."/>
            <person name="Wei J.T."/>
            <person name="Ye R.Z."/>
            <person name="Que T.C."/>
            <person name="Du C.H."/>
            <person name="Zhou Y.H."/>
            <person name="Cheng J.X."/>
            <person name="Dai P.F."/>
            <person name="Guo W.B."/>
            <person name="Han X.H."/>
            <person name="Huang E.J."/>
            <person name="Li L.F."/>
            <person name="Wei W."/>
            <person name="Gao Y.C."/>
            <person name="Liu J.Z."/>
            <person name="Shao H.Z."/>
            <person name="Wang X."/>
            <person name="Wang C.C."/>
            <person name="Yang T.C."/>
            <person name="Huo Q.B."/>
            <person name="Li W."/>
            <person name="Chen H.Y."/>
            <person name="Chen S.E."/>
            <person name="Zhou L.G."/>
            <person name="Ni X.B."/>
            <person name="Tian J.H."/>
            <person name="Sheng Y."/>
            <person name="Liu T."/>
            <person name="Pan Y.S."/>
            <person name="Xia L.Y."/>
            <person name="Li J."/>
            <person name="Zhao F."/>
            <person name="Cao W.C."/>
        </authorList>
    </citation>
    <scope>NUCLEOTIDE SEQUENCE</scope>
    <source>
        <strain evidence="4">Rsan-2018</strain>
    </source>
</reference>
<name>A0A9D4PG46_RHISA</name>
<keyword evidence="2" id="KW-0472">Membrane</keyword>
<dbReference type="InterPro" id="IPR018497">
    <property type="entry name" value="Peptidase_M13_C"/>
</dbReference>
<evidence type="ECO:0000256" key="2">
    <source>
        <dbReference type="SAM" id="Phobius"/>
    </source>
</evidence>
<dbReference type="InterPro" id="IPR000718">
    <property type="entry name" value="Peptidase_M13"/>
</dbReference>
<evidence type="ECO:0000313" key="4">
    <source>
        <dbReference type="EMBL" id="KAH7939567.1"/>
    </source>
</evidence>
<feature type="compositionally biased region" description="Basic and acidic residues" evidence="1">
    <location>
        <begin position="11"/>
        <end position="31"/>
    </location>
</feature>
<dbReference type="GO" id="GO:0005886">
    <property type="term" value="C:plasma membrane"/>
    <property type="evidence" value="ECO:0007669"/>
    <property type="project" value="TreeGrafter"/>
</dbReference>
<evidence type="ECO:0000259" key="3">
    <source>
        <dbReference type="Pfam" id="PF01431"/>
    </source>
</evidence>
<comment type="caution">
    <text evidence="4">The sequence shown here is derived from an EMBL/GenBank/DDBJ whole genome shotgun (WGS) entry which is preliminary data.</text>
</comment>
<dbReference type="GO" id="GO:0016485">
    <property type="term" value="P:protein processing"/>
    <property type="evidence" value="ECO:0007669"/>
    <property type="project" value="TreeGrafter"/>
</dbReference>
<reference evidence="4" key="2">
    <citation type="submission" date="2021-09" db="EMBL/GenBank/DDBJ databases">
        <authorList>
            <person name="Jia N."/>
            <person name="Wang J."/>
            <person name="Shi W."/>
            <person name="Du L."/>
            <person name="Sun Y."/>
            <person name="Zhan W."/>
            <person name="Jiang J."/>
            <person name="Wang Q."/>
            <person name="Zhang B."/>
            <person name="Ji P."/>
            <person name="Sakyi L.B."/>
            <person name="Cui X."/>
            <person name="Yuan T."/>
            <person name="Jiang B."/>
            <person name="Yang W."/>
            <person name="Lam T.T.-Y."/>
            <person name="Chang Q."/>
            <person name="Ding S."/>
            <person name="Wang X."/>
            <person name="Zhu J."/>
            <person name="Ruan X."/>
            <person name="Zhao L."/>
            <person name="Wei J."/>
            <person name="Que T."/>
            <person name="Du C."/>
            <person name="Cheng J."/>
            <person name="Dai P."/>
            <person name="Han X."/>
            <person name="Huang E."/>
            <person name="Gao Y."/>
            <person name="Liu J."/>
            <person name="Shao H."/>
            <person name="Ye R."/>
            <person name="Li L."/>
            <person name="Wei W."/>
            <person name="Wang X."/>
            <person name="Wang C."/>
            <person name="Huo Q."/>
            <person name="Li W."/>
            <person name="Guo W."/>
            <person name="Chen H."/>
            <person name="Chen S."/>
            <person name="Zhou L."/>
            <person name="Zhou L."/>
            <person name="Ni X."/>
            <person name="Tian J."/>
            <person name="Zhou Y."/>
            <person name="Sheng Y."/>
            <person name="Liu T."/>
            <person name="Pan Y."/>
            <person name="Xia L."/>
            <person name="Li J."/>
            <person name="Zhao F."/>
            <person name="Cao W."/>
        </authorList>
    </citation>
    <scope>NUCLEOTIDE SEQUENCE</scope>
    <source>
        <strain evidence="4">Rsan-2018</strain>
        <tissue evidence="4">Larvae</tissue>
    </source>
</reference>
<dbReference type="AlphaFoldDB" id="A0A9D4PG46"/>
<keyword evidence="2" id="KW-1133">Transmembrane helix</keyword>
<dbReference type="InterPro" id="IPR042089">
    <property type="entry name" value="Peptidase_M13_dom_2"/>
</dbReference>
<keyword evidence="2" id="KW-0812">Transmembrane</keyword>
<dbReference type="Gene3D" id="1.10.1380.10">
    <property type="entry name" value="Neutral endopeptidase , domain2"/>
    <property type="match status" value="1"/>
</dbReference>
<evidence type="ECO:0000256" key="1">
    <source>
        <dbReference type="SAM" id="MobiDB-lite"/>
    </source>
</evidence>
<dbReference type="EMBL" id="JABSTV010001254">
    <property type="protein sequence ID" value="KAH7939567.1"/>
    <property type="molecule type" value="Genomic_DNA"/>
</dbReference>
<dbReference type="SUPFAM" id="SSF55486">
    <property type="entry name" value="Metalloproteases ('zincins'), catalytic domain"/>
    <property type="match status" value="1"/>
</dbReference>
<gene>
    <name evidence="4" type="ORF">HPB52_013849</name>
</gene>